<feature type="compositionally biased region" description="Basic residues" evidence="1">
    <location>
        <begin position="42"/>
        <end position="52"/>
    </location>
</feature>
<sequence>MKKKNHEIVRIYEGKACSRLHSIKDPKRDMDPYDADSDADHHRKIRTQRSKKYYRKPIHLARQLLHSVTTASESCDYSDTGSGENDDLMMPRPGSSSDSNDVSLPRETIHSSPVNGATYITQSPSRNSLNQHGGQ</sequence>
<dbReference type="Proteomes" id="UP000030746">
    <property type="component" value="Unassembled WGS sequence"/>
</dbReference>
<organism evidence="2 3">
    <name type="scientific">Lottia gigantea</name>
    <name type="common">Giant owl limpet</name>
    <dbReference type="NCBI Taxonomy" id="225164"/>
    <lineage>
        <taxon>Eukaryota</taxon>
        <taxon>Metazoa</taxon>
        <taxon>Spiralia</taxon>
        <taxon>Lophotrochozoa</taxon>
        <taxon>Mollusca</taxon>
        <taxon>Gastropoda</taxon>
        <taxon>Patellogastropoda</taxon>
        <taxon>Lottioidea</taxon>
        <taxon>Lottiidae</taxon>
        <taxon>Lottia</taxon>
    </lineage>
</organism>
<dbReference type="HOGENOM" id="CLU_1888116_0_0_1"/>
<reference evidence="2 3" key="1">
    <citation type="journal article" date="2013" name="Nature">
        <title>Insights into bilaterian evolution from three spiralian genomes.</title>
        <authorList>
            <person name="Simakov O."/>
            <person name="Marletaz F."/>
            <person name="Cho S.J."/>
            <person name="Edsinger-Gonzales E."/>
            <person name="Havlak P."/>
            <person name="Hellsten U."/>
            <person name="Kuo D.H."/>
            <person name="Larsson T."/>
            <person name="Lv J."/>
            <person name="Arendt D."/>
            <person name="Savage R."/>
            <person name="Osoegawa K."/>
            <person name="de Jong P."/>
            <person name="Grimwood J."/>
            <person name="Chapman J.A."/>
            <person name="Shapiro H."/>
            <person name="Aerts A."/>
            <person name="Otillar R.P."/>
            <person name="Terry A.Y."/>
            <person name="Boore J.L."/>
            <person name="Grigoriev I.V."/>
            <person name="Lindberg D.R."/>
            <person name="Seaver E.C."/>
            <person name="Weisblat D.A."/>
            <person name="Putnam N.H."/>
            <person name="Rokhsar D.S."/>
        </authorList>
    </citation>
    <scope>NUCLEOTIDE SEQUENCE [LARGE SCALE GENOMIC DNA]</scope>
</reference>
<dbReference type="GeneID" id="20239385"/>
<feature type="compositionally biased region" description="Polar residues" evidence="1">
    <location>
        <begin position="110"/>
        <end position="135"/>
    </location>
</feature>
<gene>
    <name evidence="2" type="ORF">LOTGIDRAFT_163331</name>
</gene>
<keyword evidence="3" id="KW-1185">Reference proteome</keyword>
<feature type="region of interest" description="Disordered" evidence="1">
    <location>
        <begin position="68"/>
        <end position="135"/>
    </location>
</feature>
<protein>
    <submittedName>
        <fullName evidence="2">Uncharacterized protein</fullName>
    </submittedName>
</protein>
<evidence type="ECO:0000256" key="1">
    <source>
        <dbReference type="SAM" id="MobiDB-lite"/>
    </source>
</evidence>
<proteinExistence type="predicted"/>
<evidence type="ECO:0000313" key="2">
    <source>
        <dbReference type="EMBL" id="ESO91606.1"/>
    </source>
</evidence>
<name>V4AE41_LOTGI</name>
<dbReference type="RefSeq" id="XP_009057672.1">
    <property type="nucleotide sequence ID" value="XM_009059424.1"/>
</dbReference>
<dbReference type="CTD" id="20239385"/>
<dbReference type="EMBL" id="KB202237">
    <property type="protein sequence ID" value="ESO91606.1"/>
    <property type="molecule type" value="Genomic_DNA"/>
</dbReference>
<evidence type="ECO:0000313" key="3">
    <source>
        <dbReference type="Proteomes" id="UP000030746"/>
    </source>
</evidence>
<dbReference type="AlphaFoldDB" id="V4AE41"/>
<accession>V4AE41</accession>
<dbReference type="KEGG" id="lgi:LOTGIDRAFT_163331"/>
<feature type="region of interest" description="Disordered" evidence="1">
    <location>
        <begin position="23"/>
        <end position="52"/>
    </location>
</feature>
<feature type="compositionally biased region" description="Polar residues" evidence="1">
    <location>
        <begin position="68"/>
        <end position="83"/>
    </location>
</feature>